<dbReference type="SUPFAM" id="SSF53649">
    <property type="entry name" value="Alkaline phosphatase-like"/>
    <property type="match status" value="1"/>
</dbReference>
<dbReference type="FunFam" id="3.40.720.10:FF:000047">
    <property type="entry name" value="Arylsulfatase"/>
    <property type="match status" value="1"/>
</dbReference>
<name>R7ZW59_9BACT</name>
<keyword evidence="4" id="KW-0106">Calcium</keyword>
<dbReference type="InterPro" id="IPR017850">
    <property type="entry name" value="Alkaline_phosphatase_core_sf"/>
</dbReference>
<comment type="similarity">
    <text evidence="1">Belongs to the sulfatase family.</text>
</comment>
<keyword evidence="7" id="KW-1185">Reference proteome</keyword>
<dbReference type="Pfam" id="PF00884">
    <property type="entry name" value="Sulfatase"/>
    <property type="match status" value="1"/>
</dbReference>
<dbReference type="STRING" id="1232681.ADIS_1244"/>
<reference evidence="6 7" key="1">
    <citation type="submission" date="2013-02" db="EMBL/GenBank/DDBJ databases">
        <title>A novel strain isolated from Lonar lake, Maharashtra, India.</title>
        <authorList>
            <person name="Singh A."/>
        </authorList>
    </citation>
    <scope>NUCLEOTIDE SEQUENCE [LARGE SCALE GENOMIC DNA]</scope>
    <source>
        <strain evidence="6 7">AK24</strain>
    </source>
</reference>
<evidence type="ECO:0000259" key="5">
    <source>
        <dbReference type="Pfam" id="PF00884"/>
    </source>
</evidence>
<evidence type="ECO:0000313" key="6">
    <source>
        <dbReference type="EMBL" id="EON78381.1"/>
    </source>
</evidence>
<organism evidence="6 7">
    <name type="scientific">Lunatimonas lonarensis</name>
    <dbReference type="NCBI Taxonomy" id="1232681"/>
    <lineage>
        <taxon>Bacteria</taxon>
        <taxon>Pseudomonadati</taxon>
        <taxon>Bacteroidota</taxon>
        <taxon>Cytophagia</taxon>
        <taxon>Cytophagales</taxon>
        <taxon>Cyclobacteriaceae</taxon>
    </lineage>
</organism>
<dbReference type="InterPro" id="IPR000917">
    <property type="entry name" value="Sulfatase_N"/>
</dbReference>
<dbReference type="InterPro" id="IPR024607">
    <property type="entry name" value="Sulfatase_CS"/>
</dbReference>
<protein>
    <submittedName>
        <fullName evidence="6">Arylsulfatase</fullName>
        <ecNumber evidence="6">3.1.6.1</ecNumber>
    </submittedName>
</protein>
<sequence>MGIIGRGMWLVLALLFGATSVIAQQRPNILLIMADDMGYSDLGSFGGEIETPHLDRMAAEGIRFTQFYNAARCCPTRASLLTGLYPHQAGIGDMTNDLGLPGYRGDLNAQCVTLGEALKASGYETFVSGKWHVTKHVDTWRTWLTEDQRIHTSKHNWPLQRGFDQFFGTIHGAGSYYNPSTLTLNNTPVEAPEVFYYTDAISDYAVSAIRNHAEKGTESPFFGYISYTAPHWPLHALPVDIQKYKGRYDVGWEGIRAERMRRMKELGLIHPEWSLEGRDPDLLEWEDTEHKDWWAACMEVYAAMVDRMDQGIGRLLNALEETDQLENTLILFLHDNGGCHEVLTDKWPRSLHFPDTQRDGSPLLRGNDVSAFPGPESTYMSYAAEWASVSNTPFKLYKHYIHEGGISTPLIAFWPAGIKDASRASDHLGHIVDIMPTLLEVAGGVYPTVYKGENITPMEGQSLVPIFNNQTFNRSPIGWEHEGNRGFRDGKWKIVERRGSDGAWELYDMENDRTEQDDLATKHPDLLEKMVGQYEAWADRVGVVKWPVRR</sequence>
<dbReference type="GO" id="GO:0004065">
    <property type="term" value="F:arylsulfatase activity"/>
    <property type="evidence" value="ECO:0007669"/>
    <property type="project" value="UniProtKB-EC"/>
</dbReference>
<accession>R7ZW59</accession>
<keyword evidence="2" id="KW-0479">Metal-binding</keyword>
<dbReference type="Proteomes" id="UP000013909">
    <property type="component" value="Unassembled WGS sequence"/>
</dbReference>
<evidence type="ECO:0000313" key="7">
    <source>
        <dbReference type="Proteomes" id="UP000013909"/>
    </source>
</evidence>
<evidence type="ECO:0000256" key="1">
    <source>
        <dbReference type="ARBA" id="ARBA00008779"/>
    </source>
</evidence>
<keyword evidence="3 6" id="KW-0378">Hydrolase</keyword>
<dbReference type="InterPro" id="IPR050738">
    <property type="entry name" value="Sulfatase"/>
</dbReference>
<proteinExistence type="inferred from homology"/>
<dbReference type="PANTHER" id="PTHR42693:SF53">
    <property type="entry name" value="ENDO-4-O-SULFATASE"/>
    <property type="match status" value="1"/>
</dbReference>
<dbReference type="PROSITE" id="PS00149">
    <property type="entry name" value="SULFATASE_2"/>
    <property type="match status" value="1"/>
</dbReference>
<dbReference type="GO" id="GO:0046872">
    <property type="term" value="F:metal ion binding"/>
    <property type="evidence" value="ECO:0007669"/>
    <property type="project" value="UniProtKB-KW"/>
</dbReference>
<dbReference type="EC" id="3.1.6.1" evidence="6"/>
<dbReference type="CDD" id="cd16025">
    <property type="entry name" value="PAS_like"/>
    <property type="match status" value="1"/>
</dbReference>
<dbReference type="EMBL" id="AQHR01000040">
    <property type="protein sequence ID" value="EON78381.1"/>
    <property type="molecule type" value="Genomic_DNA"/>
</dbReference>
<dbReference type="Gene3D" id="3.40.720.10">
    <property type="entry name" value="Alkaline Phosphatase, subunit A"/>
    <property type="match status" value="1"/>
</dbReference>
<dbReference type="AlphaFoldDB" id="R7ZW59"/>
<evidence type="ECO:0000256" key="4">
    <source>
        <dbReference type="ARBA" id="ARBA00022837"/>
    </source>
</evidence>
<dbReference type="PANTHER" id="PTHR42693">
    <property type="entry name" value="ARYLSULFATASE FAMILY MEMBER"/>
    <property type="match status" value="1"/>
</dbReference>
<feature type="domain" description="Sulfatase N-terminal" evidence="5">
    <location>
        <begin position="27"/>
        <end position="443"/>
    </location>
</feature>
<dbReference type="PATRIC" id="fig|1288963.3.peg.1242"/>
<evidence type="ECO:0000256" key="2">
    <source>
        <dbReference type="ARBA" id="ARBA00022723"/>
    </source>
</evidence>
<dbReference type="Gene3D" id="3.30.1120.10">
    <property type="match status" value="1"/>
</dbReference>
<comment type="caution">
    <text evidence="6">The sequence shown here is derived from an EMBL/GenBank/DDBJ whole genome shotgun (WGS) entry which is preliminary data.</text>
</comment>
<evidence type="ECO:0000256" key="3">
    <source>
        <dbReference type="ARBA" id="ARBA00022801"/>
    </source>
</evidence>
<gene>
    <name evidence="6" type="ORF">ADIS_1244</name>
</gene>